<name>A0ACB7UBU4_DIOAL</name>
<organism evidence="1 2">
    <name type="scientific">Dioscorea alata</name>
    <name type="common">Purple yam</name>
    <dbReference type="NCBI Taxonomy" id="55571"/>
    <lineage>
        <taxon>Eukaryota</taxon>
        <taxon>Viridiplantae</taxon>
        <taxon>Streptophyta</taxon>
        <taxon>Embryophyta</taxon>
        <taxon>Tracheophyta</taxon>
        <taxon>Spermatophyta</taxon>
        <taxon>Magnoliopsida</taxon>
        <taxon>Liliopsida</taxon>
        <taxon>Dioscoreales</taxon>
        <taxon>Dioscoreaceae</taxon>
        <taxon>Dioscorea</taxon>
    </lineage>
</organism>
<dbReference type="Proteomes" id="UP000827976">
    <property type="component" value="Chromosome 17"/>
</dbReference>
<keyword evidence="1" id="KW-0808">Transferase</keyword>
<protein>
    <submittedName>
        <fullName evidence="1">S-receptor-like serine/threonine-protein kinase protein</fullName>
        <ecNumber evidence="1">2.7.11.1</ecNumber>
    </submittedName>
</protein>
<dbReference type="EC" id="2.7.11.1" evidence="1"/>
<keyword evidence="2" id="KW-1185">Reference proteome</keyword>
<evidence type="ECO:0000313" key="1">
    <source>
        <dbReference type="EMBL" id="KAH7657738.1"/>
    </source>
</evidence>
<comment type="caution">
    <text evidence="1">The sequence shown here is derived from an EMBL/GenBank/DDBJ whole genome shotgun (WGS) entry which is preliminary data.</text>
</comment>
<sequence length="832" mass="93074">MQQNKLLILFIFIFISISSSFSQPFDYPTANLSTIWTNNWSISTNISYSDGSFIRVILLLGRLGPSFAFGFYCSSSPCLSFILSIFIVYTDSASNILEPTRAFPQVLWSPNRSRPVGENSTLRLTSDGDLILSDSDSTIVWSTNTSSLSVTRLNLTHNGNLVLYSHNNVPIWQSFEHPTDTLLVGQSLMVGQRLTSNSSTTNSTDGRFYLTVLSNGLYAYIDSNPPQRYFSYGMSGTNNITYTNGSLVFSTGKEPISLPPQVESMQYMRFESDGHLRVYTWTEDSGWISLGDVFQEILISTCQYPTVCGAYGICSRGQCSCPANGSTPFFEQVDGLQPSLGCKLRTSLSCQFIQDHQLLTLNNVSYFNYFDDSFVNSSINTEAACKQACLGNCSCKAAFFQHVGDFSEGTCYMYSQLFSMLRNQPDVSHYNSSAYIKVQVNRNTTAANPSPGRKSSNLGVILGSMFASLAVVAVVVMLVIYVVIKRKRMSSELEEGDEFDQVPGMPTRFSFEELRIATENFSKKLGQGGFGSVFEGELADGVKVAVKRLDDIGQGKKEFLAEVQTIGSIHHIKLVRLIGFCAEKTYRLLVYEYMPNGSLDKWIFHASEANALDWNTRQRIITDIAKGLSYLHEECRQKIAHLDIKPQNILLDEKFNAKVSDFGLAKLIDREQSQVMTRMRGTPGYLAPEWLTSRITEKVDIYSFGVVVMEMVCGRKNLDSSQSEDSFHLIRKLQKFIEENRIEDLVDSQCNDMQLHKDEAVEKIRLAMWCLQRDSSKRPSMSEVVKVLEGSMSVVDQQLDFDFLSIATLLPHDAQQGNASVVLVESVLSAPR</sequence>
<gene>
    <name evidence="1" type="ORF">IHE45_17G041100</name>
</gene>
<dbReference type="EMBL" id="CM037027">
    <property type="protein sequence ID" value="KAH7657738.1"/>
    <property type="molecule type" value="Genomic_DNA"/>
</dbReference>
<proteinExistence type="predicted"/>
<reference evidence="2" key="1">
    <citation type="journal article" date="2022" name="Nat. Commun.">
        <title>Chromosome evolution and the genetic basis of agronomically important traits in greater yam.</title>
        <authorList>
            <person name="Bredeson J.V."/>
            <person name="Lyons J.B."/>
            <person name="Oniyinde I.O."/>
            <person name="Okereke N.R."/>
            <person name="Kolade O."/>
            <person name="Nnabue I."/>
            <person name="Nwadili C.O."/>
            <person name="Hribova E."/>
            <person name="Parker M."/>
            <person name="Nwogha J."/>
            <person name="Shu S."/>
            <person name="Carlson J."/>
            <person name="Kariba R."/>
            <person name="Muthemba S."/>
            <person name="Knop K."/>
            <person name="Barton G.J."/>
            <person name="Sherwood A.V."/>
            <person name="Lopez-Montes A."/>
            <person name="Asiedu R."/>
            <person name="Jamnadass R."/>
            <person name="Muchugi A."/>
            <person name="Goodstein D."/>
            <person name="Egesi C.N."/>
            <person name="Featherston J."/>
            <person name="Asfaw A."/>
            <person name="Simpson G.G."/>
            <person name="Dolezel J."/>
            <person name="Hendre P.S."/>
            <person name="Van Deynze A."/>
            <person name="Kumar P.L."/>
            <person name="Obidiegwu J.E."/>
            <person name="Bhattacharjee R."/>
            <person name="Rokhsar D.S."/>
        </authorList>
    </citation>
    <scope>NUCLEOTIDE SEQUENCE [LARGE SCALE GENOMIC DNA]</scope>
    <source>
        <strain evidence="2">cv. TDa95/00328</strain>
    </source>
</reference>
<evidence type="ECO:0000313" key="2">
    <source>
        <dbReference type="Proteomes" id="UP000827976"/>
    </source>
</evidence>
<accession>A0ACB7UBU4</accession>